<dbReference type="CDD" id="cd02163">
    <property type="entry name" value="PPAT"/>
    <property type="match status" value="1"/>
</dbReference>
<evidence type="ECO:0000256" key="8">
    <source>
        <dbReference type="ARBA" id="ARBA00029346"/>
    </source>
</evidence>
<reference evidence="11 12" key="1">
    <citation type="submission" date="2021-03" db="EMBL/GenBank/DDBJ databases">
        <title>Human Oral Microbial Genomes.</title>
        <authorList>
            <person name="Johnston C.D."/>
            <person name="Chen T."/>
            <person name="Dewhirst F.E."/>
        </authorList>
    </citation>
    <scope>NUCLEOTIDE SEQUENCE [LARGE SCALE GENOMIC DNA]</scope>
    <source>
        <strain evidence="11 12">DSMZ 100122</strain>
    </source>
</reference>
<comment type="function">
    <text evidence="9">Reversibly transfers an adenylyl group from ATP to 4'-phosphopantetheine, yielding dephospho-CoA (dPCoA) and pyrophosphate.</text>
</comment>
<keyword evidence="5 9" id="KW-0067">ATP-binding</keyword>
<keyword evidence="6 9" id="KW-0460">Magnesium</keyword>
<dbReference type="NCBIfam" id="TIGR01510">
    <property type="entry name" value="coaD_prev_kdtB"/>
    <property type="match status" value="1"/>
</dbReference>
<evidence type="ECO:0000259" key="10">
    <source>
        <dbReference type="Pfam" id="PF01467"/>
    </source>
</evidence>
<evidence type="ECO:0000313" key="12">
    <source>
        <dbReference type="Proteomes" id="UP000678513"/>
    </source>
</evidence>
<dbReference type="NCBIfam" id="TIGR00125">
    <property type="entry name" value="cyt_tran_rel"/>
    <property type="match status" value="1"/>
</dbReference>
<comment type="catalytic activity">
    <reaction evidence="8 9">
        <text>(R)-4'-phosphopantetheine + ATP + H(+) = 3'-dephospho-CoA + diphosphate</text>
        <dbReference type="Rhea" id="RHEA:19801"/>
        <dbReference type="ChEBI" id="CHEBI:15378"/>
        <dbReference type="ChEBI" id="CHEBI:30616"/>
        <dbReference type="ChEBI" id="CHEBI:33019"/>
        <dbReference type="ChEBI" id="CHEBI:57328"/>
        <dbReference type="ChEBI" id="CHEBI:61723"/>
        <dbReference type="EC" id="2.7.7.3"/>
    </reaction>
</comment>
<gene>
    <name evidence="9 11" type="primary">coaD</name>
    <name evidence="11" type="ORF">J5A65_08915</name>
</gene>
<comment type="similarity">
    <text evidence="9">Belongs to the bacterial CoaD family.</text>
</comment>
<feature type="binding site" evidence="9">
    <location>
        <position position="9"/>
    </location>
    <ligand>
        <name>substrate</name>
    </ligand>
</feature>
<evidence type="ECO:0000256" key="5">
    <source>
        <dbReference type="ARBA" id="ARBA00022840"/>
    </source>
</evidence>
<dbReference type="Pfam" id="PF01467">
    <property type="entry name" value="CTP_transf_like"/>
    <property type="match status" value="1"/>
</dbReference>
<evidence type="ECO:0000256" key="6">
    <source>
        <dbReference type="ARBA" id="ARBA00022842"/>
    </source>
</evidence>
<keyword evidence="3 9" id="KW-0548">Nucleotidyltransferase</keyword>
<dbReference type="PANTHER" id="PTHR21342">
    <property type="entry name" value="PHOSPHOPANTETHEINE ADENYLYLTRANSFERASE"/>
    <property type="match status" value="1"/>
</dbReference>
<evidence type="ECO:0000256" key="7">
    <source>
        <dbReference type="ARBA" id="ARBA00022993"/>
    </source>
</evidence>
<feature type="domain" description="Cytidyltransferase-like" evidence="10">
    <location>
        <begin position="5"/>
        <end position="132"/>
    </location>
</feature>
<feature type="binding site" evidence="9">
    <location>
        <position position="73"/>
    </location>
    <ligand>
        <name>substrate</name>
    </ligand>
</feature>
<keyword evidence="2 9" id="KW-0808">Transferase</keyword>
<evidence type="ECO:0000256" key="2">
    <source>
        <dbReference type="ARBA" id="ARBA00022679"/>
    </source>
</evidence>
<feature type="binding site" evidence="9">
    <location>
        <position position="87"/>
    </location>
    <ligand>
        <name>substrate</name>
    </ligand>
</feature>
<comment type="subunit">
    <text evidence="9">Homohexamer.</text>
</comment>
<keyword evidence="4 9" id="KW-0547">Nucleotide-binding</keyword>
<dbReference type="RefSeq" id="WP_212321243.1">
    <property type="nucleotide sequence ID" value="NZ_AP024463.1"/>
</dbReference>
<keyword evidence="1 9" id="KW-0963">Cytoplasm</keyword>
<dbReference type="PANTHER" id="PTHR21342:SF1">
    <property type="entry name" value="PHOSPHOPANTETHEINE ADENYLYLTRANSFERASE"/>
    <property type="match status" value="1"/>
</dbReference>
<dbReference type="EC" id="2.7.7.3" evidence="9"/>
<dbReference type="InterPro" id="IPR004821">
    <property type="entry name" value="Cyt_trans-like"/>
</dbReference>
<keyword evidence="7 9" id="KW-0173">Coenzyme A biosynthesis</keyword>
<evidence type="ECO:0000256" key="1">
    <source>
        <dbReference type="ARBA" id="ARBA00022490"/>
    </source>
</evidence>
<dbReference type="GO" id="GO:0004595">
    <property type="term" value="F:pantetheine-phosphate adenylyltransferase activity"/>
    <property type="evidence" value="ECO:0007669"/>
    <property type="project" value="UniProtKB-EC"/>
</dbReference>
<dbReference type="Gene3D" id="3.40.50.620">
    <property type="entry name" value="HUPs"/>
    <property type="match status" value="1"/>
</dbReference>
<comment type="cofactor">
    <cofactor evidence="9">
        <name>Mg(2+)</name>
        <dbReference type="ChEBI" id="CHEBI:18420"/>
    </cofactor>
</comment>
<feature type="binding site" evidence="9">
    <location>
        <begin position="9"/>
        <end position="10"/>
    </location>
    <ligand>
        <name>ATP</name>
        <dbReference type="ChEBI" id="CHEBI:30616"/>
    </ligand>
</feature>
<feature type="binding site" evidence="9">
    <location>
        <begin position="88"/>
        <end position="90"/>
    </location>
    <ligand>
        <name>ATP</name>
        <dbReference type="ChEBI" id="CHEBI:30616"/>
    </ligand>
</feature>
<dbReference type="InterPro" id="IPR014729">
    <property type="entry name" value="Rossmann-like_a/b/a_fold"/>
</dbReference>
<accession>A0ABX7Y1N9</accession>
<feature type="site" description="Transition state stabilizer" evidence="9">
    <location>
        <position position="17"/>
    </location>
</feature>
<comment type="subcellular location">
    <subcellularLocation>
        <location evidence="9">Cytoplasm</location>
    </subcellularLocation>
</comment>
<feature type="binding site" evidence="9">
    <location>
        <begin position="122"/>
        <end position="128"/>
    </location>
    <ligand>
        <name>ATP</name>
        <dbReference type="ChEBI" id="CHEBI:30616"/>
    </ligand>
</feature>
<evidence type="ECO:0000313" key="11">
    <source>
        <dbReference type="EMBL" id="QUC07075.1"/>
    </source>
</evidence>
<name>A0ABX7Y1N9_9ACTN</name>
<proteinExistence type="inferred from homology"/>
<feature type="binding site" evidence="9">
    <location>
        <position position="17"/>
    </location>
    <ligand>
        <name>ATP</name>
        <dbReference type="ChEBI" id="CHEBI:30616"/>
    </ligand>
</feature>
<organism evidence="11 12">
    <name type="scientific">Arachnia rubra</name>
    <dbReference type="NCBI Taxonomy" id="1547448"/>
    <lineage>
        <taxon>Bacteria</taxon>
        <taxon>Bacillati</taxon>
        <taxon>Actinomycetota</taxon>
        <taxon>Actinomycetes</taxon>
        <taxon>Propionibacteriales</taxon>
        <taxon>Propionibacteriaceae</taxon>
        <taxon>Arachnia</taxon>
    </lineage>
</organism>
<comment type="pathway">
    <text evidence="9">Cofactor biosynthesis; coenzyme A biosynthesis; CoA from (R)-pantothenate: step 4/5.</text>
</comment>
<sequence>MTKVLCPGSFDPITNGHLDIITRARDLFGEVLVAVGRNSLKSGYLFGDQRVSLVREATAHLDGVTVEEMGGLLVDFAEEHGIDTVVKGLRFGADFDFELQLANMNHALTGLETVLFPAAAQNVTLSSTIIREVIRLGGDVAGQVPPCVVEAAARLRMQ</sequence>
<evidence type="ECO:0000256" key="4">
    <source>
        <dbReference type="ARBA" id="ARBA00022741"/>
    </source>
</evidence>
<keyword evidence="12" id="KW-1185">Reference proteome</keyword>
<dbReference type="Proteomes" id="UP000678513">
    <property type="component" value="Chromosome"/>
</dbReference>
<dbReference type="HAMAP" id="MF_00151">
    <property type="entry name" value="PPAT_bact"/>
    <property type="match status" value="1"/>
</dbReference>
<dbReference type="PRINTS" id="PR01020">
    <property type="entry name" value="LPSBIOSNTHSS"/>
</dbReference>
<feature type="binding site" evidence="9">
    <location>
        <position position="41"/>
    </location>
    <ligand>
        <name>substrate</name>
    </ligand>
</feature>
<evidence type="ECO:0000256" key="3">
    <source>
        <dbReference type="ARBA" id="ARBA00022695"/>
    </source>
</evidence>
<dbReference type="EMBL" id="CP072384">
    <property type="protein sequence ID" value="QUC07075.1"/>
    <property type="molecule type" value="Genomic_DNA"/>
</dbReference>
<dbReference type="InterPro" id="IPR001980">
    <property type="entry name" value="PPAT"/>
</dbReference>
<feature type="binding site" evidence="9">
    <location>
        <position position="98"/>
    </location>
    <ligand>
        <name>ATP</name>
        <dbReference type="ChEBI" id="CHEBI:30616"/>
    </ligand>
</feature>
<dbReference type="SUPFAM" id="SSF52374">
    <property type="entry name" value="Nucleotidylyl transferase"/>
    <property type="match status" value="1"/>
</dbReference>
<protein>
    <recommendedName>
        <fullName evidence="9">Phosphopantetheine adenylyltransferase</fullName>
        <ecNumber evidence="9">2.7.7.3</ecNumber>
    </recommendedName>
    <alternativeName>
        <fullName evidence="9">Dephospho-CoA pyrophosphorylase</fullName>
    </alternativeName>
    <alternativeName>
        <fullName evidence="9">Pantetheine-phosphate adenylyltransferase</fullName>
        <shortName evidence="9">PPAT</shortName>
    </alternativeName>
</protein>
<evidence type="ECO:0000256" key="9">
    <source>
        <dbReference type="HAMAP-Rule" id="MF_00151"/>
    </source>
</evidence>